<dbReference type="GO" id="GO:0003700">
    <property type="term" value="F:DNA-binding transcription factor activity"/>
    <property type="evidence" value="ECO:0007669"/>
    <property type="project" value="InterPro"/>
</dbReference>
<proteinExistence type="predicted"/>
<dbReference type="InterPro" id="IPR018062">
    <property type="entry name" value="HTH_AraC-typ_CS"/>
</dbReference>
<dbReference type="KEGG" id="pbj:VN24_03025"/>
<evidence type="ECO:0000256" key="1">
    <source>
        <dbReference type="ARBA" id="ARBA00023015"/>
    </source>
</evidence>
<dbReference type="Proteomes" id="UP000032633">
    <property type="component" value="Chromosome"/>
</dbReference>
<dbReference type="Pfam" id="PF12833">
    <property type="entry name" value="HTH_18"/>
    <property type="match status" value="1"/>
</dbReference>
<dbReference type="PANTHER" id="PTHR43280:SF28">
    <property type="entry name" value="HTH-TYPE TRANSCRIPTIONAL ACTIVATOR RHAS"/>
    <property type="match status" value="1"/>
</dbReference>
<dbReference type="PATRIC" id="fig|1126833.4.peg.674"/>
<dbReference type="EMBL" id="CP011058">
    <property type="protein sequence ID" value="AJY77459.1"/>
    <property type="molecule type" value="Genomic_DNA"/>
</dbReference>
<keyword evidence="3" id="KW-0804">Transcription</keyword>
<dbReference type="PRINTS" id="PR00032">
    <property type="entry name" value="HTHARAC"/>
</dbReference>
<evidence type="ECO:0000256" key="3">
    <source>
        <dbReference type="ARBA" id="ARBA00023163"/>
    </source>
</evidence>
<dbReference type="InterPro" id="IPR014710">
    <property type="entry name" value="RmlC-like_jellyroll"/>
</dbReference>
<keyword evidence="2" id="KW-0238">DNA-binding</keyword>
<sequence length="301" mass="34536">MALAADKPVYIFEWSPKTETDRFHSHNHLELGYCISGSGSFYFGEKSYSVGPGDVFVVNNLERHAAASDPINPSNFYFVFFDPRIIEAVDSELLQPFIYRPGHFTYKIAAGEPAAVQIGSLIREMWQEYTAGQEGHKGVMLGQLIQISGLLMRHYGRHTSGKEWQHALHDYYRLIRALDFIKSRFREPITLSDVAGVMNISPSRARHFFKEKMGEGFKEYVTRLRIGEAKRMLAGTNLPISDILYECGYETTAPFYRAFKKHTGVSPAEYRKRESRIALFEKMEIDIEKTMHSTEPIMKLK</sequence>
<evidence type="ECO:0000313" key="6">
    <source>
        <dbReference type="Proteomes" id="UP000032633"/>
    </source>
</evidence>
<reference evidence="6" key="2">
    <citation type="submission" date="2015-03" db="EMBL/GenBank/DDBJ databases">
        <title>Genome sequence of Paenibacillus beijingensis strain DSM 24997T.</title>
        <authorList>
            <person name="Kwak Y."/>
            <person name="Shin J.-H."/>
        </authorList>
    </citation>
    <scope>NUCLEOTIDE SEQUENCE [LARGE SCALE GENOMIC DNA]</scope>
    <source>
        <strain evidence="6">DSM 24997</strain>
    </source>
</reference>
<gene>
    <name evidence="5" type="ORF">VN24_03025</name>
</gene>
<dbReference type="STRING" id="1126833.VN24_03025"/>
<dbReference type="PANTHER" id="PTHR43280">
    <property type="entry name" value="ARAC-FAMILY TRANSCRIPTIONAL REGULATOR"/>
    <property type="match status" value="1"/>
</dbReference>
<dbReference type="PROSITE" id="PS01124">
    <property type="entry name" value="HTH_ARAC_FAMILY_2"/>
    <property type="match status" value="1"/>
</dbReference>
<dbReference type="Pfam" id="PF02311">
    <property type="entry name" value="AraC_binding"/>
    <property type="match status" value="1"/>
</dbReference>
<dbReference type="GO" id="GO:0043565">
    <property type="term" value="F:sequence-specific DNA binding"/>
    <property type="evidence" value="ECO:0007669"/>
    <property type="project" value="InterPro"/>
</dbReference>
<dbReference type="SUPFAM" id="SSF46689">
    <property type="entry name" value="Homeodomain-like"/>
    <property type="match status" value="2"/>
</dbReference>
<dbReference type="AlphaFoldDB" id="A0A0D5NQ63"/>
<dbReference type="InterPro" id="IPR037923">
    <property type="entry name" value="HTH-like"/>
</dbReference>
<dbReference type="InterPro" id="IPR020449">
    <property type="entry name" value="Tscrpt_reg_AraC-type_HTH"/>
</dbReference>
<protein>
    <submittedName>
        <fullName evidence="5">AraC family transcriptional regulator</fullName>
    </submittedName>
</protein>
<keyword evidence="1" id="KW-0805">Transcription regulation</keyword>
<reference evidence="5 6" key="1">
    <citation type="journal article" date="2015" name="J. Biotechnol.">
        <title>Complete genome sequence of Paenibacillus beijingensis 7188(T) (=DSM 24997(T)), a novel rhizobacterium from jujube garden soil.</title>
        <authorList>
            <person name="Kwak Y."/>
            <person name="Shin J.H."/>
        </authorList>
    </citation>
    <scope>NUCLEOTIDE SEQUENCE [LARGE SCALE GENOMIC DNA]</scope>
    <source>
        <strain evidence="5 6">DSM 24997</strain>
    </source>
</reference>
<feature type="domain" description="HTH araC/xylS-type" evidence="4">
    <location>
        <begin position="175"/>
        <end position="273"/>
    </location>
</feature>
<dbReference type="SUPFAM" id="SSF51215">
    <property type="entry name" value="Regulatory protein AraC"/>
    <property type="match status" value="1"/>
</dbReference>
<dbReference type="PROSITE" id="PS00041">
    <property type="entry name" value="HTH_ARAC_FAMILY_1"/>
    <property type="match status" value="1"/>
</dbReference>
<dbReference type="InterPro" id="IPR018060">
    <property type="entry name" value="HTH_AraC"/>
</dbReference>
<dbReference type="SMART" id="SM00342">
    <property type="entry name" value="HTH_ARAC"/>
    <property type="match status" value="1"/>
</dbReference>
<dbReference type="InterPro" id="IPR009057">
    <property type="entry name" value="Homeodomain-like_sf"/>
</dbReference>
<accession>A0A0D5NQ63</accession>
<name>A0A0D5NQ63_9BACL</name>
<dbReference type="Gene3D" id="2.60.120.10">
    <property type="entry name" value="Jelly Rolls"/>
    <property type="match status" value="1"/>
</dbReference>
<dbReference type="HOGENOM" id="CLU_000445_88_3_9"/>
<evidence type="ECO:0000259" key="4">
    <source>
        <dbReference type="PROSITE" id="PS01124"/>
    </source>
</evidence>
<evidence type="ECO:0000313" key="5">
    <source>
        <dbReference type="EMBL" id="AJY77459.1"/>
    </source>
</evidence>
<dbReference type="Gene3D" id="1.10.10.60">
    <property type="entry name" value="Homeodomain-like"/>
    <property type="match status" value="2"/>
</dbReference>
<dbReference type="OrthoDB" id="9816335at2"/>
<evidence type="ECO:0000256" key="2">
    <source>
        <dbReference type="ARBA" id="ARBA00023125"/>
    </source>
</evidence>
<dbReference type="InterPro" id="IPR003313">
    <property type="entry name" value="AraC-bd"/>
</dbReference>
<keyword evidence="6" id="KW-1185">Reference proteome</keyword>
<organism evidence="5 6">
    <name type="scientific">Paenibacillus beijingensis</name>
    <dbReference type="NCBI Taxonomy" id="1126833"/>
    <lineage>
        <taxon>Bacteria</taxon>
        <taxon>Bacillati</taxon>
        <taxon>Bacillota</taxon>
        <taxon>Bacilli</taxon>
        <taxon>Bacillales</taxon>
        <taxon>Paenibacillaceae</taxon>
        <taxon>Paenibacillus</taxon>
    </lineage>
</organism>